<dbReference type="EMBL" id="BJWL01000001">
    <property type="protein sequence ID" value="GFY80817.1"/>
    <property type="molecule type" value="Genomic_DNA"/>
</dbReference>
<gene>
    <name evidence="2" type="ORF">Acr_01g0006260</name>
</gene>
<reference evidence="2 3" key="1">
    <citation type="submission" date="2019-07" db="EMBL/GenBank/DDBJ databases">
        <title>De Novo Assembly of kiwifruit Actinidia rufa.</title>
        <authorList>
            <person name="Sugita-Konishi S."/>
            <person name="Sato K."/>
            <person name="Mori E."/>
            <person name="Abe Y."/>
            <person name="Kisaki G."/>
            <person name="Hamano K."/>
            <person name="Suezawa K."/>
            <person name="Otani M."/>
            <person name="Fukuda T."/>
            <person name="Manabe T."/>
            <person name="Gomi K."/>
            <person name="Tabuchi M."/>
            <person name="Akimitsu K."/>
            <person name="Kataoka I."/>
        </authorList>
    </citation>
    <scope>NUCLEOTIDE SEQUENCE [LARGE SCALE GENOMIC DNA]</scope>
    <source>
        <strain evidence="3">cv. Fuchu</strain>
    </source>
</reference>
<feature type="region of interest" description="Disordered" evidence="1">
    <location>
        <begin position="89"/>
        <end position="118"/>
    </location>
</feature>
<organism evidence="2 3">
    <name type="scientific">Actinidia rufa</name>
    <dbReference type="NCBI Taxonomy" id="165716"/>
    <lineage>
        <taxon>Eukaryota</taxon>
        <taxon>Viridiplantae</taxon>
        <taxon>Streptophyta</taxon>
        <taxon>Embryophyta</taxon>
        <taxon>Tracheophyta</taxon>
        <taxon>Spermatophyta</taxon>
        <taxon>Magnoliopsida</taxon>
        <taxon>eudicotyledons</taxon>
        <taxon>Gunneridae</taxon>
        <taxon>Pentapetalae</taxon>
        <taxon>asterids</taxon>
        <taxon>Ericales</taxon>
        <taxon>Actinidiaceae</taxon>
        <taxon>Actinidia</taxon>
    </lineage>
</organism>
<dbReference type="Proteomes" id="UP000585474">
    <property type="component" value="Unassembled WGS sequence"/>
</dbReference>
<accession>A0A7J0E578</accession>
<evidence type="ECO:0000256" key="1">
    <source>
        <dbReference type="SAM" id="MobiDB-lite"/>
    </source>
</evidence>
<evidence type="ECO:0000313" key="3">
    <source>
        <dbReference type="Proteomes" id="UP000585474"/>
    </source>
</evidence>
<comment type="caution">
    <text evidence="2">The sequence shown here is derived from an EMBL/GenBank/DDBJ whole genome shotgun (WGS) entry which is preliminary data.</text>
</comment>
<dbReference type="AlphaFoldDB" id="A0A7J0E578"/>
<keyword evidence="3" id="KW-1185">Reference proteome</keyword>
<feature type="region of interest" description="Disordered" evidence="1">
    <location>
        <begin position="149"/>
        <end position="183"/>
    </location>
</feature>
<name>A0A7J0E578_9ERIC</name>
<proteinExistence type="predicted"/>
<protein>
    <submittedName>
        <fullName evidence="2">Uncharacterized protein</fullName>
    </submittedName>
</protein>
<feature type="compositionally biased region" description="Polar residues" evidence="1">
    <location>
        <begin position="154"/>
        <end position="164"/>
    </location>
</feature>
<sequence>MLSSGSKAANDLDFPLVQPAVRDLVEDSFVSGGGANTSSKEVDMAPKPRVLAQKKPKVVDPLTDVQVPLPVQDLVLALLDPTEAKPSLPSSSFLRKCKGKSTRGGSSPRLILPKTMTPVHGAGRHAPIGYGGPCCRGFDRVWRSDCDAARSSKDLSSPTQSELRNTPPEVKKASKRASTLESNLKKAKEKLNVEEAASKVSDNAAYEVQAREEYMNQLTKGENEGVAKVDGADAGNKLGAGVGGKGAGNEGQDIPRSTYKLSARIACQCLSKYLLLYIALCLDSPELGGQASRRLSRIML</sequence>
<evidence type="ECO:0000313" key="2">
    <source>
        <dbReference type="EMBL" id="GFY80817.1"/>
    </source>
</evidence>